<dbReference type="Proteomes" id="UP000230066">
    <property type="component" value="Unassembled WGS sequence"/>
</dbReference>
<dbReference type="AlphaFoldDB" id="A0A4E0RER0"/>
<feature type="region of interest" description="Disordered" evidence="1">
    <location>
        <begin position="112"/>
        <end position="147"/>
    </location>
</feature>
<evidence type="ECO:0000256" key="1">
    <source>
        <dbReference type="SAM" id="MobiDB-lite"/>
    </source>
</evidence>
<organism evidence="2 3">
    <name type="scientific">Fasciola hepatica</name>
    <name type="common">Liver fluke</name>
    <dbReference type="NCBI Taxonomy" id="6192"/>
    <lineage>
        <taxon>Eukaryota</taxon>
        <taxon>Metazoa</taxon>
        <taxon>Spiralia</taxon>
        <taxon>Lophotrochozoa</taxon>
        <taxon>Platyhelminthes</taxon>
        <taxon>Trematoda</taxon>
        <taxon>Digenea</taxon>
        <taxon>Plagiorchiida</taxon>
        <taxon>Echinostomata</taxon>
        <taxon>Echinostomatoidea</taxon>
        <taxon>Fasciolidae</taxon>
        <taxon>Fasciola</taxon>
    </lineage>
</organism>
<protein>
    <submittedName>
        <fullName evidence="2">Uncharacterized protein</fullName>
    </submittedName>
</protein>
<keyword evidence="3" id="KW-1185">Reference proteome</keyword>
<evidence type="ECO:0000313" key="2">
    <source>
        <dbReference type="EMBL" id="THD25195.1"/>
    </source>
</evidence>
<dbReference type="EMBL" id="JXXN02001247">
    <property type="protein sequence ID" value="THD25195.1"/>
    <property type="molecule type" value="Genomic_DNA"/>
</dbReference>
<proteinExistence type="predicted"/>
<gene>
    <name evidence="2" type="ORF">D915_003881</name>
</gene>
<name>A0A4E0RER0_FASHE</name>
<sequence length="147" mass="16307">MQLPSDFTIPVIAPNPLISAESACKLKQVLGRVHLLASERLKSAPRHQKKYYDQWVAVKPLQPRKTDEVTSRIDGSHTVLETLNDAIYHIVPTNHANVKPVTAHFNRIKPATRAGVLDEDPRQDTSTTVPDASSEIEFSTESCAGER</sequence>
<feature type="compositionally biased region" description="Polar residues" evidence="1">
    <location>
        <begin position="124"/>
        <end position="147"/>
    </location>
</feature>
<accession>A0A4E0RER0</accession>
<reference evidence="2" key="1">
    <citation type="submission" date="2019-03" db="EMBL/GenBank/DDBJ databases">
        <title>Improved annotation for the trematode Fasciola hepatica.</title>
        <authorList>
            <person name="Choi Y.-J."/>
            <person name="Martin J."/>
            <person name="Mitreva M."/>
        </authorList>
    </citation>
    <scope>NUCLEOTIDE SEQUENCE [LARGE SCALE GENOMIC DNA]</scope>
</reference>
<evidence type="ECO:0000313" key="3">
    <source>
        <dbReference type="Proteomes" id="UP000230066"/>
    </source>
</evidence>
<comment type="caution">
    <text evidence="2">The sequence shown here is derived from an EMBL/GenBank/DDBJ whole genome shotgun (WGS) entry which is preliminary data.</text>
</comment>